<dbReference type="Pfam" id="PF01395">
    <property type="entry name" value="PBP_GOBP"/>
    <property type="match status" value="1"/>
</dbReference>
<accession>A0AAN7V2T2</accession>
<dbReference type="EMBL" id="JAVRBK010000007">
    <property type="protein sequence ID" value="KAK5641155.1"/>
    <property type="molecule type" value="Genomic_DNA"/>
</dbReference>
<dbReference type="AlphaFoldDB" id="A0AAN7V2T2"/>
<dbReference type="SUPFAM" id="SSF47565">
    <property type="entry name" value="Insect pheromone/odorant-binding proteins"/>
    <property type="match status" value="1"/>
</dbReference>
<dbReference type="Proteomes" id="UP001329430">
    <property type="component" value="Chromosome 7"/>
</dbReference>
<protein>
    <submittedName>
        <fullName evidence="2">Uncharacterized protein</fullName>
    </submittedName>
</protein>
<evidence type="ECO:0000256" key="1">
    <source>
        <dbReference type="SAM" id="SignalP"/>
    </source>
</evidence>
<proteinExistence type="predicted"/>
<sequence>MNYIVLCLVLLCCVSQLFSFEVPDELIDTKTQECLSELNFDKKIVSKYVDEKLRIINLDEDGIKLMKCSIKKGNYYTPDGEFNREAIIEELAKTIHYYVHHEMKDKVAVATQLYDKCNTRNGKDQVEELTNLNNCIVNEAQKV</sequence>
<evidence type="ECO:0000313" key="3">
    <source>
        <dbReference type="Proteomes" id="UP001329430"/>
    </source>
</evidence>
<dbReference type="InterPro" id="IPR006170">
    <property type="entry name" value="PBP/GOBP"/>
</dbReference>
<feature type="chain" id="PRO_5042943567" evidence="1">
    <location>
        <begin position="20"/>
        <end position="143"/>
    </location>
</feature>
<keyword evidence="3" id="KW-1185">Reference proteome</keyword>
<comment type="caution">
    <text evidence="2">The sequence shown here is derived from an EMBL/GenBank/DDBJ whole genome shotgun (WGS) entry which is preliminary data.</text>
</comment>
<name>A0AAN7V2T2_9COLE</name>
<reference evidence="2 3" key="1">
    <citation type="journal article" date="2024" name="Insects">
        <title>An Improved Chromosome-Level Genome Assembly of the Firefly Pyrocoelia pectoralis.</title>
        <authorList>
            <person name="Fu X."/>
            <person name="Meyer-Rochow V.B."/>
            <person name="Ballantyne L."/>
            <person name="Zhu X."/>
        </authorList>
    </citation>
    <scope>NUCLEOTIDE SEQUENCE [LARGE SCALE GENOMIC DNA]</scope>
    <source>
        <strain evidence="2">XCY_ONT2</strain>
    </source>
</reference>
<gene>
    <name evidence="2" type="ORF">RI129_009702</name>
</gene>
<dbReference type="InterPro" id="IPR036728">
    <property type="entry name" value="PBP_GOBP_sf"/>
</dbReference>
<feature type="signal peptide" evidence="1">
    <location>
        <begin position="1"/>
        <end position="19"/>
    </location>
</feature>
<dbReference type="Gene3D" id="1.10.238.20">
    <property type="entry name" value="Pheromone/general odorant binding protein domain"/>
    <property type="match status" value="1"/>
</dbReference>
<organism evidence="2 3">
    <name type="scientific">Pyrocoelia pectoralis</name>
    <dbReference type="NCBI Taxonomy" id="417401"/>
    <lineage>
        <taxon>Eukaryota</taxon>
        <taxon>Metazoa</taxon>
        <taxon>Ecdysozoa</taxon>
        <taxon>Arthropoda</taxon>
        <taxon>Hexapoda</taxon>
        <taxon>Insecta</taxon>
        <taxon>Pterygota</taxon>
        <taxon>Neoptera</taxon>
        <taxon>Endopterygota</taxon>
        <taxon>Coleoptera</taxon>
        <taxon>Polyphaga</taxon>
        <taxon>Elateriformia</taxon>
        <taxon>Elateroidea</taxon>
        <taxon>Lampyridae</taxon>
        <taxon>Lampyrinae</taxon>
        <taxon>Pyrocoelia</taxon>
    </lineage>
</organism>
<dbReference type="GO" id="GO:0005549">
    <property type="term" value="F:odorant binding"/>
    <property type="evidence" value="ECO:0007669"/>
    <property type="project" value="InterPro"/>
</dbReference>
<keyword evidence="1" id="KW-0732">Signal</keyword>
<evidence type="ECO:0000313" key="2">
    <source>
        <dbReference type="EMBL" id="KAK5641155.1"/>
    </source>
</evidence>